<dbReference type="AlphaFoldDB" id="A0A5N6E3Z3"/>
<feature type="transmembrane region" description="Helical" evidence="5">
    <location>
        <begin position="505"/>
        <end position="530"/>
    </location>
</feature>
<protein>
    <submittedName>
        <fullName evidence="7">Major facilitator superfamily domain-containing protein</fullName>
    </submittedName>
</protein>
<feature type="transmembrane region" description="Helical" evidence="5">
    <location>
        <begin position="169"/>
        <end position="195"/>
    </location>
</feature>
<dbReference type="PANTHER" id="PTHR23502:SF23">
    <property type="entry name" value="FLUCONAZOLE RESISTANCE PROTEIN 1"/>
    <property type="match status" value="1"/>
</dbReference>
<evidence type="ECO:0000256" key="1">
    <source>
        <dbReference type="ARBA" id="ARBA00004141"/>
    </source>
</evidence>
<feature type="transmembrane region" description="Helical" evidence="5">
    <location>
        <begin position="417"/>
        <end position="439"/>
    </location>
</feature>
<feature type="transmembrane region" description="Helical" evidence="5">
    <location>
        <begin position="481"/>
        <end position="499"/>
    </location>
</feature>
<dbReference type="Gene3D" id="1.20.1250.20">
    <property type="entry name" value="MFS general substrate transporter like domains"/>
    <property type="match status" value="1"/>
</dbReference>
<keyword evidence="3 5" id="KW-1133">Transmembrane helix</keyword>
<feature type="transmembrane region" description="Helical" evidence="5">
    <location>
        <begin position="333"/>
        <end position="352"/>
    </location>
</feature>
<feature type="transmembrane region" description="Helical" evidence="5">
    <location>
        <begin position="138"/>
        <end position="157"/>
    </location>
</feature>
<accession>A0A5N6E3Z3</accession>
<reference evidence="7 8" key="1">
    <citation type="submission" date="2019-04" db="EMBL/GenBank/DDBJ databases">
        <title>Fungal friends and foes A comparative genomics study of 23 Aspergillus species from section Flavi.</title>
        <authorList>
            <consortium name="DOE Joint Genome Institute"/>
            <person name="Kjaerbolling I."/>
            <person name="Vesth T.C."/>
            <person name="Frisvad J.C."/>
            <person name="Nybo J.L."/>
            <person name="Theobald S."/>
            <person name="Kildgaard S."/>
            <person name="Petersen T.I."/>
            <person name="Kuo A."/>
            <person name="Sato A."/>
            <person name="Lyhne E.K."/>
            <person name="Kogle M.E."/>
            <person name="Wiebenga A."/>
            <person name="Kun R.S."/>
            <person name="Lubbers R.J."/>
            <person name="Makela M.R."/>
            <person name="Barry K."/>
            <person name="Chovatia M."/>
            <person name="Clum A."/>
            <person name="Daum C."/>
            <person name="Haridas S."/>
            <person name="He G."/>
            <person name="LaButti K."/>
            <person name="Lipzen A."/>
            <person name="Mondo S."/>
            <person name="Pangilinan J."/>
            <person name="Riley R."/>
            <person name="Salamov A."/>
            <person name="Simmons B.A."/>
            <person name="Magnuson J.K."/>
            <person name="Henrissat B."/>
            <person name="Mortensen U.H."/>
            <person name="Larsen T.O."/>
            <person name="De vries R.P."/>
            <person name="Grigoriev I.V."/>
            <person name="Machida M."/>
            <person name="Baker S.E."/>
            <person name="Andersen M.R."/>
        </authorList>
    </citation>
    <scope>NUCLEOTIDE SEQUENCE [LARGE SCALE GENOMIC DNA]</scope>
    <source>
        <strain evidence="7 8">CBS 117618</strain>
    </source>
</reference>
<feature type="transmembrane region" description="Helical" evidence="5">
    <location>
        <begin position="98"/>
        <end position="118"/>
    </location>
</feature>
<dbReference type="GO" id="GO:1990961">
    <property type="term" value="P:xenobiotic detoxification by transmembrane export across the plasma membrane"/>
    <property type="evidence" value="ECO:0007669"/>
    <property type="project" value="TreeGrafter"/>
</dbReference>
<proteinExistence type="predicted"/>
<dbReference type="InterPro" id="IPR020846">
    <property type="entry name" value="MFS_dom"/>
</dbReference>
<evidence type="ECO:0000313" key="7">
    <source>
        <dbReference type="EMBL" id="KAB8212292.1"/>
    </source>
</evidence>
<dbReference type="GO" id="GO:0005886">
    <property type="term" value="C:plasma membrane"/>
    <property type="evidence" value="ECO:0007669"/>
    <property type="project" value="TreeGrafter"/>
</dbReference>
<dbReference type="SUPFAM" id="SSF103473">
    <property type="entry name" value="MFS general substrate transporter"/>
    <property type="match status" value="1"/>
</dbReference>
<dbReference type="PANTHER" id="PTHR23502">
    <property type="entry name" value="MAJOR FACILITATOR SUPERFAMILY"/>
    <property type="match status" value="1"/>
</dbReference>
<dbReference type="OMA" id="LYIPACY"/>
<evidence type="ECO:0000256" key="4">
    <source>
        <dbReference type="ARBA" id="ARBA00023136"/>
    </source>
</evidence>
<feature type="transmembrane region" description="Helical" evidence="5">
    <location>
        <begin position="230"/>
        <end position="252"/>
    </location>
</feature>
<evidence type="ECO:0000256" key="5">
    <source>
        <dbReference type="SAM" id="Phobius"/>
    </source>
</evidence>
<keyword evidence="8" id="KW-1185">Reference proteome</keyword>
<evidence type="ECO:0000256" key="2">
    <source>
        <dbReference type="ARBA" id="ARBA00022692"/>
    </source>
</evidence>
<dbReference type="EMBL" id="ML734936">
    <property type="protein sequence ID" value="KAB8212292.1"/>
    <property type="molecule type" value="Genomic_DNA"/>
</dbReference>
<keyword evidence="4 5" id="KW-0472">Membrane</keyword>
<evidence type="ECO:0000313" key="8">
    <source>
        <dbReference type="Proteomes" id="UP000326532"/>
    </source>
</evidence>
<dbReference type="InterPro" id="IPR036259">
    <property type="entry name" value="MFS_trans_sf"/>
</dbReference>
<evidence type="ECO:0000256" key="3">
    <source>
        <dbReference type="ARBA" id="ARBA00022989"/>
    </source>
</evidence>
<gene>
    <name evidence="7" type="ORF">BDV34DRAFT_218678</name>
</gene>
<dbReference type="VEuPathDB" id="FungiDB:BDV34DRAFT_218678"/>
<feature type="transmembrane region" description="Helical" evidence="5">
    <location>
        <begin position="258"/>
        <end position="276"/>
    </location>
</feature>
<feature type="transmembrane region" description="Helical" evidence="5">
    <location>
        <begin position="445"/>
        <end position="469"/>
    </location>
</feature>
<sequence>MSLPGFMNERLDNARGITRPRTVCLMALQLLRDSSLGQGLRTIARPSWLQYPEERDDHSEVIECIFKFEDSNGNIKIVEWYGEGDPENPLNWPSIKKAWVVFVIGYYSFMVYMAAPIYSPGKDAFRHEFNVNPAESSLGLALYVLGYGAGPLLFSPVSEIPRFGRNLPYVISFTIFTILCIPTGFAPTAIGFYFLRFLQGFFGSPCLATGGASISDIYDPYVRPYAMTVWVYCIFCAPAIGMLVSGFAIPVLGWRFSMWEILMAAGPALILTLLLPETSPSTILYRRAQRLQATDGSKHYRTATELKQSHISFHDIVRESLLTPIKITLLDPAILFVNVYTSLVYAIYYTFFEAFPLVYMDIYNFNLGQMGTAFLAIIIGTTISIIIYNIYNYLIFIPKSRSKSKSNNPQNQNPEELLTPALLACFGPSIGLFLFGWASRPEIHWIIPTLGIVIYPGCVFVLMQSVFLYIPACYPEHAASVFAAADFMRSAVACGAVVFSRPLFVNLGVGGGCSLLAGLTVICVGGIYFLRFDGGVLRGRSKFGGRW</sequence>
<feature type="domain" description="Major facilitator superfamily (MFS) profile" evidence="6">
    <location>
        <begin position="100"/>
        <end position="547"/>
    </location>
</feature>
<evidence type="ECO:0000259" key="6">
    <source>
        <dbReference type="PROSITE" id="PS50850"/>
    </source>
</evidence>
<dbReference type="Pfam" id="PF07690">
    <property type="entry name" value="MFS_1"/>
    <property type="match status" value="1"/>
</dbReference>
<dbReference type="InterPro" id="IPR011701">
    <property type="entry name" value="MFS"/>
</dbReference>
<comment type="subcellular location">
    <subcellularLocation>
        <location evidence="1">Membrane</location>
        <topology evidence="1">Multi-pass membrane protein</topology>
    </subcellularLocation>
</comment>
<dbReference type="GO" id="GO:0015244">
    <property type="term" value="F:fluconazole transmembrane transporter activity"/>
    <property type="evidence" value="ECO:0007669"/>
    <property type="project" value="TreeGrafter"/>
</dbReference>
<organism evidence="7 8">
    <name type="scientific">Aspergillus parasiticus</name>
    <dbReference type="NCBI Taxonomy" id="5067"/>
    <lineage>
        <taxon>Eukaryota</taxon>
        <taxon>Fungi</taxon>
        <taxon>Dikarya</taxon>
        <taxon>Ascomycota</taxon>
        <taxon>Pezizomycotina</taxon>
        <taxon>Eurotiomycetes</taxon>
        <taxon>Eurotiomycetidae</taxon>
        <taxon>Eurotiales</taxon>
        <taxon>Aspergillaceae</taxon>
        <taxon>Aspergillus</taxon>
        <taxon>Aspergillus subgen. Circumdati</taxon>
    </lineage>
</organism>
<name>A0A5N6E3Z3_ASPPA</name>
<dbReference type="Proteomes" id="UP000326532">
    <property type="component" value="Unassembled WGS sequence"/>
</dbReference>
<dbReference type="PROSITE" id="PS50850">
    <property type="entry name" value="MFS"/>
    <property type="match status" value="1"/>
</dbReference>
<feature type="transmembrane region" description="Helical" evidence="5">
    <location>
        <begin position="372"/>
        <end position="396"/>
    </location>
</feature>
<keyword evidence="2 5" id="KW-0812">Transmembrane</keyword>